<reference evidence="8" key="1">
    <citation type="submission" date="2021-02" db="EMBL/GenBank/DDBJ databases">
        <authorList>
            <person name="Nowell W R."/>
        </authorList>
    </citation>
    <scope>NUCLEOTIDE SEQUENCE</scope>
</reference>
<evidence type="ECO:0000313" key="8">
    <source>
        <dbReference type="EMBL" id="CAF0991361.1"/>
    </source>
</evidence>
<feature type="binding site" evidence="4">
    <location>
        <begin position="39"/>
        <end position="43"/>
    </location>
    <ligand>
        <name>3'-phosphoadenylyl sulfate</name>
        <dbReference type="ChEBI" id="CHEBI:58339"/>
    </ligand>
</feature>
<feature type="active site" description="For sulfotransferase activity" evidence="3">
    <location>
        <position position="39"/>
    </location>
</feature>
<evidence type="ECO:0000256" key="2">
    <source>
        <dbReference type="ARBA" id="ARBA00023180"/>
    </source>
</evidence>
<dbReference type="InterPro" id="IPR027417">
    <property type="entry name" value="P-loop_NTPase"/>
</dbReference>
<dbReference type="EMBL" id="CAJOAX010001582">
    <property type="protein sequence ID" value="CAF3728336.1"/>
    <property type="molecule type" value="Genomic_DNA"/>
</dbReference>
<feature type="disulfide bond" evidence="5">
    <location>
        <begin position="227"/>
        <end position="234"/>
    </location>
</feature>
<feature type="domain" description="Sulfotransferase" evidence="7">
    <location>
        <begin position="30"/>
        <end position="232"/>
    </location>
</feature>
<feature type="binding site" evidence="4">
    <location>
        <begin position="239"/>
        <end position="243"/>
    </location>
    <ligand>
        <name>3'-phosphoadenylyl sulfate</name>
        <dbReference type="ChEBI" id="CHEBI:58339"/>
    </ligand>
</feature>
<dbReference type="Proteomes" id="UP000663823">
    <property type="component" value="Unassembled WGS sequence"/>
</dbReference>
<keyword evidence="1" id="KW-0808">Transferase</keyword>
<feature type="signal peptide" evidence="6">
    <location>
        <begin position="1"/>
        <end position="20"/>
    </location>
</feature>
<keyword evidence="6" id="KW-0732">Signal</keyword>
<evidence type="ECO:0000256" key="4">
    <source>
        <dbReference type="PIRSR" id="PIRSR637359-2"/>
    </source>
</evidence>
<evidence type="ECO:0000256" key="3">
    <source>
        <dbReference type="PIRSR" id="PIRSR637359-1"/>
    </source>
</evidence>
<dbReference type="Gene3D" id="3.40.50.300">
    <property type="entry name" value="P-loop containing nucleotide triphosphate hydrolases"/>
    <property type="match status" value="1"/>
</dbReference>
<dbReference type="SUPFAM" id="SSF52540">
    <property type="entry name" value="P-loop containing nucleoside triphosphate hydrolases"/>
    <property type="match status" value="1"/>
</dbReference>
<dbReference type="PANTHER" id="PTHR10605:SF65">
    <property type="entry name" value="GH20068P"/>
    <property type="match status" value="1"/>
</dbReference>
<dbReference type="PANTHER" id="PTHR10605">
    <property type="entry name" value="HEPARAN SULFATE SULFOTRANSFERASE"/>
    <property type="match status" value="1"/>
</dbReference>
<dbReference type="OrthoDB" id="411451at2759"/>
<dbReference type="GO" id="GO:0008467">
    <property type="term" value="F:[heparan sulfate]-glucosamine 3-sulfotransferase activity"/>
    <property type="evidence" value="ECO:0007669"/>
    <property type="project" value="TreeGrafter"/>
</dbReference>
<dbReference type="AlphaFoldDB" id="A0A814FZ34"/>
<dbReference type="EMBL" id="CAJNOO010000609">
    <property type="protein sequence ID" value="CAF0991361.1"/>
    <property type="molecule type" value="Genomic_DNA"/>
</dbReference>
<name>A0A814FZ34_9BILA</name>
<evidence type="ECO:0000256" key="5">
    <source>
        <dbReference type="PIRSR" id="PIRSR637359-3"/>
    </source>
</evidence>
<evidence type="ECO:0000256" key="6">
    <source>
        <dbReference type="SAM" id="SignalP"/>
    </source>
</evidence>
<evidence type="ECO:0000256" key="1">
    <source>
        <dbReference type="ARBA" id="ARBA00022679"/>
    </source>
</evidence>
<evidence type="ECO:0000313" key="10">
    <source>
        <dbReference type="Proteomes" id="UP000663882"/>
    </source>
</evidence>
<feature type="binding site" evidence="4">
    <location>
        <position position="131"/>
    </location>
    <ligand>
        <name>3'-phosphoadenylyl sulfate</name>
        <dbReference type="ChEBI" id="CHEBI:58339"/>
    </ligand>
</feature>
<keyword evidence="2" id="KW-0325">Glycoprotein</keyword>
<dbReference type="InterPro" id="IPR000863">
    <property type="entry name" value="Sulfotransferase_dom"/>
</dbReference>
<organism evidence="8 10">
    <name type="scientific">Rotaria sordida</name>
    <dbReference type="NCBI Taxonomy" id="392033"/>
    <lineage>
        <taxon>Eukaryota</taxon>
        <taxon>Metazoa</taxon>
        <taxon>Spiralia</taxon>
        <taxon>Gnathifera</taxon>
        <taxon>Rotifera</taxon>
        <taxon>Eurotatoria</taxon>
        <taxon>Bdelloidea</taxon>
        <taxon>Philodinida</taxon>
        <taxon>Philodinidae</taxon>
        <taxon>Rotaria</taxon>
    </lineage>
</organism>
<keyword evidence="5" id="KW-1015">Disulfide bond</keyword>
<dbReference type="Pfam" id="PF00685">
    <property type="entry name" value="Sulfotransfer_1"/>
    <property type="match status" value="1"/>
</dbReference>
<dbReference type="InterPro" id="IPR037359">
    <property type="entry name" value="NST/OST"/>
</dbReference>
<accession>A0A814FZ34</accession>
<evidence type="ECO:0000313" key="9">
    <source>
        <dbReference type="EMBL" id="CAF3728336.1"/>
    </source>
</evidence>
<comment type="caution">
    <text evidence="8">The sequence shown here is derived from an EMBL/GenBank/DDBJ whole genome shotgun (WGS) entry which is preliminary data.</text>
</comment>
<sequence length="276" mass="32455">MILVIIIVCIISTIISSSSSSEITNSTNLPQAIIIGVKKCGTRALLKFLSIHPAIAASSTEIHFFDSPKNFQLGLDWYRNQMPIVKNNQYLTIEKTPHYFIDRQTPARIFHLLPEVKLILILRDPIIRAISDYVQIKSRHEFYPTFDEFISMKNFTRWTPIKIGCYVIYLRRWLKYFPLERIHFVDGENLIQRPWQELEYVQKFLNISNHIQQEHFYFNSNKRGFPCVKQPNGCLGTSKGRQHPLISEKTREILKNLYSTCNQQFKQLAQINFSWL</sequence>
<gene>
    <name evidence="9" type="ORF">OTI717_LOCUS14278</name>
    <name evidence="8" type="ORF">RFH988_LOCUS13673</name>
</gene>
<proteinExistence type="predicted"/>
<feature type="binding site" evidence="4">
    <location>
        <position position="123"/>
    </location>
    <ligand>
        <name>3'-phosphoadenylyl sulfate</name>
        <dbReference type="ChEBI" id="CHEBI:58339"/>
    </ligand>
</feature>
<protein>
    <recommendedName>
        <fullName evidence="7">Sulfotransferase domain-containing protein</fullName>
    </recommendedName>
</protein>
<evidence type="ECO:0000259" key="7">
    <source>
        <dbReference type="Pfam" id="PF00685"/>
    </source>
</evidence>
<feature type="chain" id="PRO_5035599827" description="Sulfotransferase domain-containing protein" evidence="6">
    <location>
        <begin position="21"/>
        <end position="276"/>
    </location>
</feature>
<dbReference type="Proteomes" id="UP000663882">
    <property type="component" value="Unassembled WGS sequence"/>
</dbReference>